<name>A0A4R5M2U0_9BURK</name>
<keyword evidence="3" id="KW-0238">DNA-binding</keyword>
<dbReference type="SUPFAM" id="SSF46785">
    <property type="entry name" value="Winged helix' DNA-binding domain"/>
    <property type="match status" value="1"/>
</dbReference>
<dbReference type="FunFam" id="1.10.10.10:FF:000001">
    <property type="entry name" value="LysR family transcriptional regulator"/>
    <property type="match status" value="1"/>
</dbReference>
<comment type="caution">
    <text evidence="6">The sequence shown here is derived from an EMBL/GenBank/DDBJ whole genome shotgun (WGS) entry which is preliminary data.</text>
</comment>
<dbReference type="InterPro" id="IPR036388">
    <property type="entry name" value="WH-like_DNA-bd_sf"/>
</dbReference>
<dbReference type="Gene3D" id="3.40.190.10">
    <property type="entry name" value="Periplasmic binding protein-like II"/>
    <property type="match status" value="2"/>
</dbReference>
<keyword evidence="7" id="KW-1185">Reference proteome</keyword>
<accession>A0A4R5M2U0</accession>
<reference evidence="6 7" key="1">
    <citation type="submission" date="2019-03" db="EMBL/GenBank/DDBJ databases">
        <title>Paraburkholderia sp. 4M-K11, isolated from subtropical forest soil.</title>
        <authorList>
            <person name="Gao Z.-H."/>
            <person name="Qiu L.-H."/>
        </authorList>
    </citation>
    <scope>NUCLEOTIDE SEQUENCE [LARGE SCALE GENOMIC DNA]</scope>
    <source>
        <strain evidence="6 7">4M-K11</strain>
    </source>
</reference>
<sequence>MDQLLAIRVFARVVEAGAFTRAADSLDMPLATVSKLVRSLEQHLGVKLLQRTTRRVTITSEGAAYYERSSRVLKEIEDIDSSFASAHQRPRGRLRIDIGSATASCVLIPALPDFIALYPDIRVDLGVSDRRVDLIGENVDCVVRGGSAEELSLIARPLGRASWVTCATPEYLKQHGRPTHPDQLKSAHRIVSYVSPRTGRVMPMRFQKGSERIEIGGVQGMGINESNAHVAAALAGLGVIQTFSFAAKDAIARGELVAVLSAWQPDPYPFFLVYPPDRHMSHRLRVFIEWATHRFAHKFDRAT</sequence>
<dbReference type="InterPro" id="IPR000847">
    <property type="entry name" value="LysR_HTH_N"/>
</dbReference>
<evidence type="ECO:0000259" key="5">
    <source>
        <dbReference type="PROSITE" id="PS50931"/>
    </source>
</evidence>
<dbReference type="SUPFAM" id="SSF53850">
    <property type="entry name" value="Periplasmic binding protein-like II"/>
    <property type="match status" value="1"/>
</dbReference>
<evidence type="ECO:0000256" key="3">
    <source>
        <dbReference type="ARBA" id="ARBA00023125"/>
    </source>
</evidence>
<keyword evidence="2" id="KW-0805">Transcription regulation</keyword>
<dbReference type="PROSITE" id="PS50931">
    <property type="entry name" value="HTH_LYSR"/>
    <property type="match status" value="1"/>
</dbReference>
<comment type="similarity">
    <text evidence="1">Belongs to the LysR transcriptional regulatory family.</text>
</comment>
<proteinExistence type="inferred from homology"/>
<feature type="domain" description="HTH lysR-type" evidence="5">
    <location>
        <begin position="1"/>
        <end position="59"/>
    </location>
</feature>
<protein>
    <submittedName>
        <fullName evidence="6">LysR family transcriptional regulator</fullName>
    </submittedName>
</protein>
<evidence type="ECO:0000313" key="7">
    <source>
        <dbReference type="Proteomes" id="UP000295722"/>
    </source>
</evidence>
<evidence type="ECO:0000256" key="1">
    <source>
        <dbReference type="ARBA" id="ARBA00009437"/>
    </source>
</evidence>
<evidence type="ECO:0000256" key="4">
    <source>
        <dbReference type="ARBA" id="ARBA00023163"/>
    </source>
</evidence>
<dbReference type="RefSeq" id="WP_133198272.1">
    <property type="nucleotide sequence ID" value="NZ_JBHUCW010000030.1"/>
</dbReference>
<dbReference type="Proteomes" id="UP000295722">
    <property type="component" value="Unassembled WGS sequence"/>
</dbReference>
<dbReference type="OrthoDB" id="9076738at2"/>
<evidence type="ECO:0000256" key="2">
    <source>
        <dbReference type="ARBA" id="ARBA00023015"/>
    </source>
</evidence>
<organism evidence="6 7">
    <name type="scientific">Paraburkholderia silviterrae</name>
    <dbReference type="NCBI Taxonomy" id="2528715"/>
    <lineage>
        <taxon>Bacteria</taxon>
        <taxon>Pseudomonadati</taxon>
        <taxon>Pseudomonadota</taxon>
        <taxon>Betaproteobacteria</taxon>
        <taxon>Burkholderiales</taxon>
        <taxon>Burkholderiaceae</taxon>
        <taxon>Paraburkholderia</taxon>
    </lineage>
</organism>
<dbReference type="GO" id="GO:0003700">
    <property type="term" value="F:DNA-binding transcription factor activity"/>
    <property type="evidence" value="ECO:0007669"/>
    <property type="project" value="InterPro"/>
</dbReference>
<dbReference type="CDD" id="cd08472">
    <property type="entry name" value="PBP2_CrgA_like_3"/>
    <property type="match status" value="1"/>
</dbReference>
<keyword evidence="4" id="KW-0804">Transcription</keyword>
<dbReference type="Pfam" id="PF00126">
    <property type="entry name" value="HTH_1"/>
    <property type="match status" value="1"/>
</dbReference>
<dbReference type="InterPro" id="IPR036390">
    <property type="entry name" value="WH_DNA-bd_sf"/>
</dbReference>
<dbReference type="GO" id="GO:0043565">
    <property type="term" value="F:sequence-specific DNA binding"/>
    <property type="evidence" value="ECO:0007669"/>
    <property type="project" value="TreeGrafter"/>
</dbReference>
<dbReference type="InterPro" id="IPR058163">
    <property type="entry name" value="LysR-type_TF_proteobact-type"/>
</dbReference>
<evidence type="ECO:0000313" key="6">
    <source>
        <dbReference type="EMBL" id="TDG19893.1"/>
    </source>
</evidence>
<gene>
    <name evidence="6" type="ORF">EYW47_28995</name>
</gene>
<dbReference type="Pfam" id="PF03466">
    <property type="entry name" value="LysR_substrate"/>
    <property type="match status" value="1"/>
</dbReference>
<dbReference type="Gene3D" id="1.10.10.10">
    <property type="entry name" value="Winged helix-like DNA-binding domain superfamily/Winged helix DNA-binding domain"/>
    <property type="match status" value="1"/>
</dbReference>
<dbReference type="GO" id="GO:0006351">
    <property type="term" value="P:DNA-templated transcription"/>
    <property type="evidence" value="ECO:0007669"/>
    <property type="project" value="TreeGrafter"/>
</dbReference>
<dbReference type="InterPro" id="IPR005119">
    <property type="entry name" value="LysR_subst-bd"/>
</dbReference>
<dbReference type="AlphaFoldDB" id="A0A4R5M2U0"/>
<dbReference type="EMBL" id="SMRP01000019">
    <property type="protein sequence ID" value="TDG19893.1"/>
    <property type="molecule type" value="Genomic_DNA"/>
</dbReference>
<dbReference type="PANTHER" id="PTHR30537">
    <property type="entry name" value="HTH-TYPE TRANSCRIPTIONAL REGULATOR"/>
    <property type="match status" value="1"/>
</dbReference>
<dbReference type="PANTHER" id="PTHR30537:SF17">
    <property type="entry name" value="LYSR-FAMILY REGULATORY PROTEIN"/>
    <property type="match status" value="1"/>
</dbReference>